<dbReference type="Proteomes" id="UP000317265">
    <property type="component" value="Unassembled WGS sequence"/>
</dbReference>
<reference evidence="1 2" key="1">
    <citation type="journal article" date="2019" name="Nat. Microbiol.">
        <title>Expanding anaerobic alkane metabolism in the domain of Archaea.</title>
        <authorList>
            <person name="Wang Y."/>
            <person name="Wegener G."/>
            <person name="Hou J."/>
            <person name="Wang F."/>
            <person name="Xiao X."/>
        </authorList>
    </citation>
    <scope>NUCLEOTIDE SEQUENCE [LARGE SCALE GENOMIC DNA]</scope>
    <source>
        <strain evidence="1">WYZ-LMO11</strain>
    </source>
</reference>
<organism evidence="1 2">
    <name type="scientific">Thermoproteota archaeon</name>
    <dbReference type="NCBI Taxonomy" id="2056631"/>
    <lineage>
        <taxon>Archaea</taxon>
        <taxon>Thermoproteota</taxon>
    </lineage>
</organism>
<protein>
    <submittedName>
        <fullName evidence="1">Uncharacterized protein</fullName>
    </submittedName>
</protein>
<name>A0A523BGE3_9CREN</name>
<gene>
    <name evidence="1" type="ORF">DSO09_01610</name>
</gene>
<accession>A0A523BGE3</accession>
<evidence type="ECO:0000313" key="1">
    <source>
        <dbReference type="EMBL" id="TDA39922.1"/>
    </source>
</evidence>
<sequence>MTIRIICSKCNTTLYEDTELISPQEVMEKYDYKCPNCSSLLNFDPSNIRISIADKSKRNIFKLFL</sequence>
<comment type="caution">
    <text evidence="1">The sequence shown here is derived from an EMBL/GenBank/DDBJ whole genome shotgun (WGS) entry which is preliminary data.</text>
</comment>
<dbReference type="EMBL" id="QNVI01000018">
    <property type="protein sequence ID" value="TDA39922.1"/>
    <property type="molecule type" value="Genomic_DNA"/>
</dbReference>
<dbReference type="AlphaFoldDB" id="A0A523BGE3"/>
<evidence type="ECO:0000313" key="2">
    <source>
        <dbReference type="Proteomes" id="UP000317265"/>
    </source>
</evidence>
<proteinExistence type="predicted"/>